<dbReference type="GO" id="GO:0019808">
    <property type="term" value="F:polyamine binding"/>
    <property type="evidence" value="ECO:0007669"/>
    <property type="project" value="InterPro"/>
</dbReference>
<comment type="similarity">
    <text evidence="5">Belongs to the bacterial solute-binding protein PotD/PotF family.</text>
</comment>
<dbReference type="PIRSF" id="PIRSF019574">
    <property type="entry name" value="Periplasmic_polyamine_BP"/>
    <property type="match status" value="1"/>
</dbReference>
<keyword evidence="2 5" id="KW-0813">Transport</keyword>
<dbReference type="GO" id="GO:0015846">
    <property type="term" value="P:polyamine transport"/>
    <property type="evidence" value="ECO:0007669"/>
    <property type="project" value="InterPro"/>
</dbReference>
<proteinExistence type="inferred from homology"/>
<comment type="function">
    <text evidence="5">Required for the activity of the bacterial periplasmic transport system of putrescine.</text>
</comment>
<dbReference type="GO" id="GO:0042597">
    <property type="term" value="C:periplasmic space"/>
    <property type="evidence" value="ECO:0007669"/>
    <property type="project" value="UniProtKB-SubCell"/>
</dbReference>
<dbReference type="InterPro" id="IPR001188">
    <property type="entry name" value="Sperm_putr-bd"/>
</dbReference>
<dbReference type="RefSeq" id="WP_175220807.1">
    <property type="nucleotide sequence ID" value="NZ_CABWIL020000005.1"/>
</dbReference>
<accession>A0A6J5IVZ6</accession>
<keyword evidence="4 5" id="KW-0574">Periplasm</keyword>
<protein>
    <recommendedName>
        <fullName evidence="5">Putrescine-binding periplasmic protein</fullName>
    </recommendedName>
</protein>
<evidence type="ECO:0000256" key="4">
    <source>
        <dbReference type="ARBA" id="ARBA00022764"/>
    </source>
</evidence>
<keyword evidence="3 7" id="KW-0732">Signal</keyword>
<evidence type="ECO:0000313" key="9">
    <source>
        <dbReference type="Proteomes" id="UP000494301"/>
    </source>
</evidence>
<feature type="binding site" evidence="6">
    <location>
        <position position="327"/>
    </location>
    <ligand>
        <name>spermidine</name>
        <dbReference type="ChEBI" id="CHEBI:57834"/>
    </ligand>
</feature>
<dbReference type="PANTHER" id="PTHR30222:SF12">
    <property type="entry name" value="NORSPERMIDINE SENSOR"/>
    <property type="match status" value="1"/>
</dbReference>
<dbReference type="EMBL" id="CABWIL020000005">
    <property type="protein sequence ID" value="CAB3962193.1"/>
    <property type="molecule type" value="Genomic_DNA"/>
</dbReference>
<evidence type="ECO:0000256" key="6">
    <source>
        <dbReference type="PIRSR" id="PIRSR019574-1"/>
    </source>
</evidence>
<dbReference type="Pfam" id="PF13416">
    <property type="entry name" value="SBP_bac_8"/>
    <property type="match status" value="1"/>
</dbReference>
<evidence type="ECO:0000256" key="5">
    <source>
        <dbReference type="PIRNR" id="PIRNR019574"/>
    </source>
</evidence>
<reference evidence="8 9" key="1">
    <citation type="submission" date="2020-04" db="EMBL/GenBank/DDBJ databases">
        <authorList>
            <person name="Depoorter E."/>
        </authorList>
    </citation>
    <scope>NUCLEOTIDE SEQUENCE [LARGE SCALE GENOMIC DNA]</scope>
    <source>
        <strain evidence="8 9">BCC0217</strain>
    </source>
</reference>
<sequence length="346" mass="37768">MKKFLSTTGVVFACVAPAMVANAEGSLNLYTWSGYIAPDLIAQFQKQTGIKINIDNYDSEETLLAKLKQGGAGYDLAVSGQEMVPVLAREGLIQKIDATNIPGYNNINARFRKPQWDPDGTYSVPYVWGTMSFAVDTGVYGGDINSWKVLFDPPVQLRGKLNMFDSPNDAIAVAAFYVGVPFCSEDPKQMQKVLDVLKQQKPFVKTYSSKAGAIRESMVSGEIAMSAIWSGTAQRATDLKHSIRYAYPKEGSIAWVDNVVMPKGAPNPENAKKFIAFLLTPKAAAMNTNFLKYQNAIDGSDAYVAADVKGAQAMNPPAGTKLVFEQQACSAPAIRLHDRIWTELLK</sequence>
<organism evidence="8 9">
    <name type="scientific">Burkholderia aenigmatica</name>
    <dbReference type="NCBI Taxonomy" id="2015348"/>
    <lineage>
        <taxon>Bacteria</taxon>
        <taxon>Pseudomonadati</taxon>
        <taxon>Pseudomonadota</taxon>
        <taxon>Betaproteobacteria</taxon>
        <taxon>Burkholderiales</taxon>
        <taxon>Burkholderiaceae</taxon>
        <taxon>Burkholderia</taxon>
        <taxon>Burkholderia cepacia complex</taxon>
    </lineage>
</organism>
<feature type="chain" id="PRO_5026709659" description="Putrescine-binding periplasmic protein" evidence="7">
    <location>
        <begin position="24"/>
        <end position="346"/>
    </location>
</feature>
<evidence type="ECO:0000256" key="7">
    <source>
        <dbReference type="SAM" id="SignalP"/>
    </source>
</evidence>
<dbReference type="SUPFAM" id="SSF53850">
    <property type="entry name" value="Periplasmic binding protein-like II"/>
    <property type="match status" value="1"/>
</dbReference>
<dbReference type="PANTHER" id="PTHR30222">
    <property type="entry name" value="SPERMIDINE/PUTRESCINE-BINDING PERIPLASMIC PROTEIN"/>
    <property type="match status" value="1"/>
</dbReference>
<evidence type="ECO:0000256" key="1">
    <source>
        <dbReference type="ARBA" id="ARBA00004418"/>
    </source>
</evidence>
<evidence type="ECO:0000313" key="8">
    <source>
        <dbReference type="EMBL" id="CAB3962193.1"/>
    </source>
</evidence>
<evidence type="ECO:0000256" key="3">
    <source>
        <dbReference type="ARBA" id="ARBA00022729"/>
    </source>
</evidence>
<dbReference type="Proteomes" id="UP000494301">
    <property type="component" value="Unassembled WGS sequence"/>
</dbReference>
<dbReference type="InterPro" id="IPR006059">
    <property type="entry name" value="SBP"/>
</dbReference>
<dbReference type="PRINTS" id="PR00909">
    <property type="entry name" value="SPERMDNBNDNG"/>
</dbReference>
<evidence type="ECO:0000256" key="2">
    <source>
        <dbReference type="ARBA" id="ARBA00022448"/>
    </source>
</evidence>
<name>A0A6J5IVZ6_9BURK</name>
<comment type="subcellular location">
    <subcellularLocation>
        <location evidence="1 5">Periplasm</location>
    </subcellularLocation>
</comment>
<feature type="signal peptide" evidence="7">
    <location>
        <begin position="1"/>
        <end position="23"/>
    </location>
</feature>
<gene>
    <name evidence="8" type="ORF">BLA3211_01579</name>
</gene>
<dbReference type="Gene3D" id="3.40.190.10">
    <property type="entry name" value="Periplasmic binding protein-like II"/>
    <property type="match status" value="2"/>
</dbReference>
<dbReference type="AlphaFoldDB" id="A0A6J5IVZ6"/>